<feature type="transmembrane region" description="Helical" evidence="2">
    <location>
        <begin position="153"/>
        <end position="180"/>
    </location>
</feature>
<reference evidence="3 4" key="1">
    <citation type="submission" date="2019-03" db="EMBL/GenBank/DDBJ databases">
        <title>Draft genome sequence of Xylaria hypoxylon DSM 108379, a ubiquitous saprotrophic-parasitic fungi on hardwood.</title>
        <authorList>
            <person name="Buettner E."/>
            <person name="Leonhardt S."/>
            <person name="Gebauer A.M."/>
            <person name="Liers C."/>
            <person name="Hofrichter M."/>
            <person name="Kellner H."/>
        </authorList>
    </citation>
    <scope>NUCLEOTIDE SEQUENCE [LARGE SCALE GENOMIC DNA]</scope>
    <source>
        <strain evidence="3 4">DSM 108379</strain>
    </source>
</reference>
<evidence type="ECO:0000256" key="2">
    <source>
        <dbReference type="SAM" id="Phobius"/>
    </source>
</evidence>
<feature type="region of interest" description="Disordered" evidence="1">
    <location>
        <begin position="206"/>
        <end position="250"/>
    </location>
</feature>
<proteinExistence type="predicted"/>
<dbReference type="EMBL" id="SKBN01000100">
    <property type="protein sequence ID" value="TGJ83247.1"/>
    <property type="molecule type" value="Genomic_DNA"/>
</dbReference>
<feature type="compositionally biased region" description="Polar residues" evidence="1">
    <location>
        <begin position="241"/>
        <end position="250"/>
    </location>
</feature>
<organism evidence="3 4">
    <name type="scientific">Xylaria hypoxylon</name>
    <dbReference type="NCBI Taxonomy" id="37992"/>
    <lineage>
        <taxon>Eukaryota</taxon>
        <taxon>Fungi</taxon>
        <taxon>Dikarya</taxon>
        <taxon>Ascomycota</taxon>
        <taxon>Pezizomycotina</taxon>
        <taxon>Sordariomycetes</taxon>
        <taxon>Xylariomycetidae</taxon>
        <taxon>Xylariales</taxon>
        <taxon>Xylariaceae</taxon>
        <taxon>Xylaria</taxon>
    </lineage>
</organism>
<evidence type="ECO:0000256" key="1">
    <source>
        <dbReference type="SAM" id="MobiDB-lite"/>
    </source>
</evidence>
<accession>A0A4Z0YIG5</accession>
<keyword evidence="4" id="KW-1185">Reference proteome</keyword>
<dbReference type="Proteomes" id="UP000297716">
    <property type="component" value="Unassembled WGS sequence"/>
</dbReference>
<evidence type="ECO:0000313" key="4">
    <source>
        <dbReference type="Proteomes" id="UP000297716"/>
    </source>
</evidence>
<keyword evidence="2" id="KW-0472">Membrane</keyword>
<keyword evidence="2" id="KW-1133">Transmembrane helix</keyword>
<feature type="compositionally biased region" description="Basic and acidic residues" evidence="1">
    <location>
        <begin position="218"/>
        <end position="235"/>
    </location>
</feature>
<sequence>MPPDHPPSTPIPAPPLNVAGLTCTGTVCGSQVNYVCHKLPPDCFTFAKYELEHLLKPEFWILAALIFYIVSNTYSEDAYQFILGILAKLRPSSFRGPQPRSRVTQIGALVAYLWILWLVWVEGYMVLSTDWRMMRKVFVVWRPSLPPSRLGLFVLYPVWAIICILCTMVVAFTVLFGFFISKIQIQCVTEVALLIIGRRQLDGDQHSPDLSMENNSRGIEDGNSEKKPNKTEATKTLEPLSENSQGLFKN</sequence>
<feature type="transmembrane region" description="Helical" evidence="2">
    <location>
        <begin position="106"/>
        <end position="127"/>
    </location>
</feature>
<comment type="caution">
    <text evidence="3">The sequence shown here is derived from an EMBL/GenBank/DDBJ whole genome shotgun (WGS) entry which is preliminary data.</text>
</comment>
<evidence type="ECO:0000313" key="3">
    <source>
        <dbReference type="EMBL" id="TGJ83247.1"/>
    </source>
</evidence>
<feature type="transmembrane region" description="Helical" evidence="2">
    <location>
        <begin position="59"/>
        <end position="86"/>
    </location>
</feature>
<dbReference type="AlphaFoldDB" id="A0A4Z0YIG5"/>
<protein>
    <submittedName>
        <fullName evidence="3">Uncharacterized protein</fullName>
    </submittedName>
</protein>
<keyword evidence="2" id="KW-0812">Transmembrane</keyword>
<dbReference type="OrthoDB" id="4764853at2759"/>
<gene>
    <name evidence="3" type="ORF">E0Z10_g5520</name>
</gene>
<name>A0A4Z0YIG5_9PEZI</name>